<dbReference type="GO" id="GO:0000028">
    <property type="term" value="P:ribosomal small subunit assembly"/>
    <property type="evidence" value="ECO:0007669"/>
    <property type="project" value="TreeGrafter"/>
</dbReference>
<dbReference type="PANTHER" id="PTHR11710">
    <property type="entry name" value="40S RIBOSOMAL PROTEIN S19"/>
    <property type="match status" value="1"/>
</dbReference>
<dbReference type="RefSeq" id="WP_080459388.1">
    <property type="nucleotide sequence ID" value="NZ_BBET01000056.1"/>
</dbReference>
<dbReference type="NCBIfam" id="NF006811">
    <property type="entry name" value="PRK09333.1"/>
    <property type="match status" value="1"/>
</dbReference>
<dbReference type="InterPro" id="IPR036390">
    <property type="entry name" value="WH_DNA-bd_sf"/>
</dbReference>
<dbReference type="InterPro" id="IPR018277">
    <property type="entry name" value="Ribosomal_eS19_CS"/>
</dbReference>
<dbReference type="Proteomes" id="UP000191661">
    <property type="component" value="Unassembled WGS sequence"/>
</dbReference>
<gene>
    <name evidence="6" type="primary">rps16a</name>
    <name evidence="5" type="synonym">rps19e</name>
    <name evidence="6" type="ORF">MBBAR_1c01570</name>
</gene>
<protein>
    <recommendedName>
        <fullName evidence="4 5">Small ribosomal subunit protein eS19</fullName>
    </recommendedName>
</protein>
<accession>A0A1V6N4X5</accession>
<evidence type="ECO:0000256" key="2">
    <source>
        <dbReference type="ARBA" id="ARBA00022980"/>
    </source>
</evidence>
<sequence length="146" mass="16433">MTTVYDVPADLLINKVAKDFNENNDKIAAPEWTNLVKTGVHKERKPENVDWWYVRCASILRRVYMDGPVGINSLRTFYGGKKDRGVTPETFRKGSGAIVRGALHQLEDAGYIQKVNAGRIVTSEGKSFLDKTSSEVIKDIPELDKY</sequence>
<dbReference type="SUPFAM" id="SSF46785">
    <property type="entry name" value="Winged helix' DNA-binding domain"/>
    <property type="match status" value="1"/>
</dbReference>
<dbReference type="SMART" id="SM01413">
    <property type="entry name" value="Ribosomal_S19e"/>
    <property type="match status" value="1"/>
</dbReference>
<evidence type="ECO:0000313" key="7">
    <source>
        <dbReference type="Proteomes" id="UP000191661"/>
    </source>
</evidence>
<dbReference type="FunFam" id="1.10.10.10:FF:000449">
    <property type="entry name" value="30S ribosomal protein S19e"/>
    <property type="match status" value="1"/>
</dbReference>
<dbReference type="InterPro" id="IPR027548">
    <property type="entry name" value="Ribosomal_eS19_archaeal"/>
</dbReference>
<dbReference type="Gene3D" id="1.10.10.10">
    <property type="entry name" value="Winged helix-like DNA-binding domain superfamily/Winged helix DNA-binding domain"/>
    <property type="match status" value="1"/>
</dbReference>
<dbReference type="HAMAP" id="MF_01474">
    <property type="entry name" value="Ribosomal_eS19"/>
    <property type="match status" value="1"/>
</dbReference>
<keyword evidence="3 5" id="KW-0687">Ribonucleoprotein</keyword>
<dbReference type="PROSITE" id="PS00628">
    <property type="entry name" value="RIBOSOMAL_S19E"/>
    <property type="match status" value="1"/>
</dbReference>
<dbReference type="InterPro" id="IPR001266">
    <property type="entry name" value="Ribosomal_eS19"/>
</dbReference>
<name>A0A1V6N4X5_METAZ</name>
<dbReference type="GO" id="GO:0022627">
    <property type="term" value="C:cytosolic small ribosomal subunit"/>
    <property type="evidence" value="ECO:0007669"/>
    <property type="project" value="TreeGrafter"/>
</dbReference>
<comment type="caution">
    <text evidence="6">The sequence shown here is derived from an EMBL/GenBank/DDBJ whole genome shotgun (WGS) entry which is preliminary data.</text>
</comment>
<dbReference type="OrthoDB" id="371836at2157"/>
<dbReference type="GO" id="GO:0003735">
    <property type="term" value="F:structural constituent of ribosome"/>
    <property type="evidence" value="ECO:0007669"/>
    <property type="project" value="InterPro"/>
</dbReference>
<keyword evidence="7" id="KW-1185">Reference proteome</keyword>
<dbReference type="GO" id="GO:0006412">
    <property type="term" value="P:translation"/>
    <property type="evidence" value="ECO:0007669"/>
    <property type="project" value="UniProtKB-UniRule"/>
</dbReference>
<organism evidence="6 7">
    <name type="scientific">Methanobrevibacter arboriphilus JCM 13429 = DSM 1125</name>
    <dbReference type="NCBI Taxonomy" id="1300164"/>
    <lineage>
        <taxon>Archaea</taxon>
        <taxon>Methanobacteriati</taxon>
        <taxon>Methanobacteriota</taxon>
        <taxon>Methanomada group</taxon>
        <taxon>Methanobacteria</taxon>
        <taxon>Methanobacteriales</taxon>
        <taxon>Methanobacteriaceae</taxon>
        <taxon>Methanobrevibacter</taxon>
    </lineage>
</organism>
<comment type="subunit">
    <text evidence="5">Part of the 30S ribosomal subunit.</text>
</comment>
<comment type="similarity">
    <text evidence="1 5">Belongs to the eukaryotic ribosomal protein eS19 family.</text>
</comment>
<comment type="function">
    <text evidence="5">May be involved in maturation of the 30S ribosomal subunit.</text>
</comment>
<dbReference type="InterPro" id="IPR036388">
    <property type="entry name" value="WH-like_DNA-bd_sf"/>
</dbReference>
<proteinExistence type="inferred from homology"/>
<dbReference type="PANTHER" id="PTHR11710:SF0">
    <property type="entry name" value="40S RIBOSOMAL PROTEIN S19"/>
    <property type="match status" value="1"/>
</dbReference>
<dbReference type="AlphaFoldDB" id="A0A1V6N4X5"/>
<evidence type="ECO:0000256" key="1">
    <source>
        <dbReference type="ARBA" id="ARBA00010014"/>
    </source>
</evidence>
<keyword evidence="2 5" id="KW-0689">Ribosomal protein</keyword>
<evidence type="ECO:0000256" key="5">
    <source>
        <dbReference type="HAMAP-Rule" id="MF_01474"/>
    </source>
</evidence>
<dbReference type="GO" id="GO:0003723">
    <property type="term" value="F:RNA binding"/>
    <property type="evidence" value="ECO:0007669"/>
    <property type="project" value="TreeGrafter"/>
</dbReference>
<dbReference type="EMBL" id="JXMW01000001">
    <property type="protein sequence ID" value="OQD59760.1"/>
    <property type="molecule type" value="Genomic_DNA"/>
</dbReference>
<evidence type="ECO:0000256" key="4">
    <source>
        <dbReference type="ARBA" id="ARBA00035143"/>
    </source>
</evidence>
<reference evidence="6 7" key="1">
    <citation type="submission" date="2014-12" db="EMBL/GenBank/DDBJ databases">
        <title>Genome sequence of Methanobrevibacter arboriphilicus DH1, DSM1125.</title>
        <authorList>
            <person name="Poehlein A."/>
            <person name="Thauer R.K."/>
            <person name="Seedorf H."/>
            <person name="Daniel R."/>
        </authorList>
    </citation>
    <scope>NUCLEOTIDE SEQUENCE [LARGE SCALE GENOMIC DNA]</scope>
    <source>
        <strain evidence="6 7">DH1</strain>
    </source>
</reference>
<dbReference type="Pfam" id="PF01090">
    <property type="entry name" value="Ribosomal_S19e"/>
    <property type="match status" value="1"/>
</dbReference>
<evidence type="ECO:0000313" key="6">
    <source>
        <dbReference type="EMBL" id="OQD59760.1"/>
    </source>
</evidence>
<evidence type="ECO:0000256" key="3">
    <source>
        <dbReference type="ARBA" id="ARBA00023274"/>
    </source>
</evidence>